<dbReference type="InterPro" id="IPR036770">
    <property type="entry name" value="Ankyrin_rpt-contain_sf"/>
</dbReference>
<evidence type="ECO:0000256" key="1">
    <source>
        <dbReference type="ARBA" id="ARBA00022737"/>
    </source>
</evidence>
<dbReference type="Pfam" id="PF00023">
    <property type="entry name" value="Ank"/>
    <property type="match status" value="1"/>
</dbReference>
<organism evidence="5 6">
    <name type="scientific">Plasmodiophora brassicae</name>
    <name type="common">Clubroot disease agent</name>
    <dbReference type="NCBI Taxonomy" id="37360"/>
    <lineage>
        <taxon>Eukaryota</taxon>
        <taxon>Sar</taxon>
        <taxon>Rhizaria</taxon>
        <taxon>Endomyxa</taxon>
        <taxon>Phytomyxea</taxon>
        <taxon>Plasmodiophorida</taxon>
        <taxon>Plasmodiophoridae</taxon>
        <taxon>Plasmodiophora</taxon>
    </lineage>
</organism>
<accession>A0A0G4IZ84</accession>
<dbReference type="SUPFAM" id="SSF48403">
    <property type="entry name" value="Ankyrin repeat"/>
    <property type="match status" value="1"/>
</dbReference>
<feature type="repeat" description="ANK" evidence="3">
    <location>
        <begin position="83"/>
        <end position="107"/>
    </location>
</feature>
<sequence>MPAPVIPKMNHCDDANLFLESVRQGDIATARNVGKRDGVNVNQRWKQWGGRTALLVAIDNANNAMTKFLLNEMECDPAIADRNGRNAMHHAVLAGNLEVVKMLIAHGRIDYSVSDANQETPLHMAAKQRNLEITKAILLQNPDIVNDKQMNGYTPYDLACRTWENRPTAKLLDPTKPTAGVALENGDAAPPPITTAEDAPVQRTTWIPWQSKTKSVRYSVVKPAPPPSMPPAQMADQGSEVGAKLTNPGAKTIGDRSLTKQAPLRDQMPDTPVARSSRKMMTPLSARLAERRRNASQAPGPAANQSTNDMGLSGRSKNRTPSPPTNGSASPTMPRINMNGGNNSNSSSRVEPTSLNALVDEFVKSCEKIDTNLQDGVAKIIASVFGDAVEESSPDGDPSANDINDLTRELSEIQDIEDLLNISDALLKEDGAVKEVAQKVANLVSSMKGAKYPKCLRRCQETLLSAARALRQESEDDLMSQLRQDMVKADEASLKHMDLRTRYDCFERSEHFEGMESIEETLDYACCDAIDAGFAVLKTCHSRLPTKDTEWQIAQWRTTAARAATSAVDTLHDTNTRISRYINGIDLKVKQLERKAASHQEKPNGNGRNGHTAAETNYTPQGPATDDIGRFLKNETERRRKFNAVIFRTVTGPVMTSQSDRHADQLITEYQKKRGRLQDLLTMYSASKEMTQKIVDTASEVMDIAESLMKNQKTMVETVRCDAIKKFVDVHKKYTQRLKASIARSNAKLRDIDDEIELHTTASDRAARSGRIRDSRVERVADLHVERNNVVTRTRRYQDDLDVILQETAIADDKFQIEMHAGE</sequence>
<dbReference type="PANTHER" id="PTHR24198">
    <property type="entry name" value="ANKYRIN REPEAT AND PROTEIN KINASE DOMAIN-CONTAINING PROTEIN"/>
    <property type="match status" value="1"/>
</dbReference>
<keyword evidence="2 3" id="KW-0040">ANK repeat</keyword>
<dbReference type="PANTHER" id="PTHR24198:SF165">
    <property type="entry name" value="ANKYRIN REPEAT-CONTAINING PROTEIN-RELATED"/>
    <property type="match status" value="1"/>
</dbReference>
<evidence type="ECO:0000256" key="2">
    <source>
        <dbReference type="ARBA" id="ARBA00023043"/>
    </source>
</evidence>
<keyword evidence="6" id="KW-1185">Reference proteome</keyword>
<feature type="region of interest" description="Disordered" evidence="4">
    <location>
        <begin position="224"/>
        <end position="351"/>
    </location>
</feature>
<dbReference type="InterPro" id="IPR002110">
    <property type="entry name" value="Ankyrin_rpt"/>
</dbReference>
<dbReference type="Gene3D" id="1.25.40.20">
    <property type="entry name" value="Ankyrin repeat-containing domain"/>
    <property type="match status" value="1"/>
</dbReference>
<protein>
    <submittedName>
        <fullName evidence="5">Uncharacterized protein</fullName>
    </submittedName>
</protein>
<dbReference type="PROSITE" id="PS50088">
    <property type="entry name" value="ANK_REPEAT"/>
    <property type="match status" value="2"/>
</dbReference>
<dbReference type="SMART" id="SM00248">
    <property type="entry name" value="ANK"/>
    <property type="match status" value="4"/>
</dbReference>
<reference evidence="5 6" key="1">
    <citation type="submission" date="2015-02" db="EMBL/GenBank/DDBJ databases">
        <authorList>
            <person name="Chooi Y.-H."/>
        </authorList>
    </citation>
    <scope>NUCLEOTIDE SEQUENCE [LARGE SCALE GENOMIC DNA]</scope>
    <source>
        <strain evidence="5">E3</strain>
    </source>
</reference>
<feature type="compositionally biased region" description="Basic and acidic residues" evidence="4">
    <location>
        <begin position="593"/>
        <end position="602"/>
    </location>
</feature>
<evidence type="ECO:0000256" key="3">
    <source>
        <dbReference type="PROSITE-ProRule" id="PRU00023"/>
    </source>
</evidence>
<dbReference type="Proteomes" id="UP000039324">
    <property type="component" value="Unassembled WGS sequence"/>
</dbReference>
<dbReference type="PROSITE" id="PS50297">
    <property type="entry name" value="ANK_REP_REGION"/>
    <property type="match status" value="2"/>
</dbReference>
<dbReference type="Pfam" id="PF12796">
    <property type="entry name" value="Ank_2"/>
    <property type="match status" value="1"/>
</dbReference>
<feature type="compositionally biased region" description="Low complexity" evidence="4">
    <location>
        <begin position="339"/>
        <end position="348"/>
    </location>
</feature>
<evidence type="ECO:0000256" key="4">
    <source>
        <dbReference type="SAM" id="MobiDB-lite"/>
    </source>
</evidence>
<evidence type="ECO:0000313" key="5">
    <source>
        <dbReference type="EMBL" id="CEP00633.1"/>
    </source>
</evidence>
<gene>
    <name evidence="5" type="ORF">PBRA_001687</name>
</gene>
<dbReference type="STRING" id="37360.A0A0G4IZ84"/>
<proteinExistence type="predicted"/>
<dbReference type="EMBL" id="CDSF01000101">
    <property type="protein sequence ID" value="CEP00633.1"/>
    <property type="molecule type" value="Genomic_DNA"/>
</dbReference>
<keyword evidence="1" id="KW-0677">Repeat</keyword>
<name>A0A0G4IZ84_PLABS</name>
<dbReference type="AlphaFoldDB" id="A0A0G4IZ84"/>
<feature type="repeat" description="ANK" evidence="3">
    <location>
        <begin position="117"/>
        <end position="149"/>
    </location>
</feature>
<evidence type="ECO:0000313" key="6">
    <source>
        <dbReference type="Proteomes" id="UP000039324"/>
    </source>
</evidence>
<dbReference type="OrthoDB" id="71307at2759"/>
<feature type="region of interest" description="Disordered" evidence="4">
    <location>
        <begin position="593"/>
        <end position="626"/>
    </location>
</feature>